<gene>
    <name evidence="1" type="ORF">RDB_LOCUS116704</name>
</gene>
<sequence length="220" mass="24853">MSDYNQIHPWWGQRSEQYVHSWGSDSFRKRANWDARAESEIRNHARTAISKVCNLGLPEEAEDGSPSITLSMLRPIAGLALSPETFAELGYPKLVDGCLRLMRTVALSKFKLFEYEYGYICFRIMTIALDVCCLQRAKRFDSAIARMRAEPETEMLSVLSQEASQLALNLLSDKKGMGRCDWLLGLDNSDPSYGSQQMPFTTNEGLMFLLFLSFGTPLVS</sequence>
<dbReference type="EMBL" id="CAJMWW010000120">
    <property type="protein sequence ID" value="CAE6447459.1"/>
    <property type="molecule type" value="Genomic_DNA"/>
</dbReference>
<accession>A0A8H3B4U0</accession>
<dbReference type="AlphaFoldDB" id="A0A8H3B4U0"/>
<comment type="caution">
    <text evidence="1">The sequence shown here is derived from an EMBL/GenBank/DDBJ whole genome shotgun (WGS) entry which is preliminary data.</text>
</comment>
<dbReference type="Proteomes" id="UP000663841">
    <property type="component" value="Unassembled WGS sequence"/>
</dbReference>
<name>A0A8H3B4U0_9AGAM</name>
<evidence type="ECO:0000313" key="1">
    <source>
        <dbReference type="EMBL" id="CAE6447459.1"/>
    </source>
</evidence>
<reference evidence="1" key="1">
    <citation type="submission" date="2021-01" db="EMBL/GenBank/DDBJ databases">
        <authorList>
            <person name="Kaushik A."/>
        </authorList>
    </citation>
    <scope>NUCLEOTIDE SEQUENCE</scope>
    <source>
        <strain evidence="1">AG3-T5</strain>
    </source>
</reference>
<proteinExistence type="predicted"/>
<evidence type="ECO:0000313" key="2">
    <source>
        <dbReference type="Proteomes" id="UP000663841"/>
    </source>
</evidence>
<organism evidence="1 2">
    <name type="scientific">Rhizoctonia solani</name>
    <dbReference type="NCBI Taxonomy" id="456999"/>
    <lineage>
        <taxon>Eukaryota</taxon>
        <taxon>Fungi</taxon>
        <taxon>Dikarya</taxon>
        <taxon>Basidiomycota</taxon>
        <taxon>Agaricomycotina</taxon>
        <taxon>Agaricomycetes</taxon>
        <taxon>Cantharellales</taxon>
        <taxon>Ceratobasidiaceae</taxon>
        <taxon>Rhizoctonia</taxon>
    </lineage>
</organism>
<protein>
    <submittedName>
        <fullName evidence="1">Uncharacterized protein</fullName>
    </submittedName>
</protein>